<dbReference type="VEuPathDB" id="PiroplasmaDB:BOVATA_015070"/>
<keyword evidence="3" id="KW-0648">Protein biosynthesis</keyword>
<evidence type="ECO:0000313" key="3">
    <source>
        <dbReference type="EMBL" id="GBE60014.1"/>
    </source>
</evidence>
<dbReference type="InterPro" id="IPR014722">
    <property type="entry name" value="Rib_uL2_dom2"/>
</dbReference>
<dbReference type="OrthoDB" id="10259892at2759"/>
<reference evidence="3 4" key="1">
    <citation type="journal article" date="2017" name="BMC Genomics">
        <title>Whole-genome assembly of Babesia ovata and comparative genomics between closely related pathogens.</title>
        <authorList>
            <person name="Yamagishi J."/>
            <person name="Asada M."/>
            <person name="Hakimi H."/>
            <person name="Tanaka T.Q."/>
            <person name="Sugimoto C."/>
            <person name="Kawazu S."/>
        </authorList>
    </citation>
    <scope>NUCLEOTIDE SEQUENCE [LARGE SCALE GENOMIC DNA]</scope>
    <source>
        <strain evidence="3 4">Miyake</strain>
    </source>
</reference>
<dbReference type="PANTHER" id="PTHR30053">
    <property type="entry name" value="ELONGATION FACTOR P"/>
    <property type="match status" value="1"/>
</dbReference>
<dbReference type="Proteomes" id="UP000236319">
    <property type="component" value="Unassembled WGS sequence"/>
</dbReference>
<feature type="domain" description="Translation elongation factor P/YeiP central" evidence="2">
    <location>
        <begin position="167"/>
        <end position="220"/>
    </location>
</feature>
<dbReference type="InterPro" id="IPR001059">
    <property type="entry name" value="Transl_elong_P/YeiP_cen"/>
</dbReference>
<sequence length="233" mass="25775">MRFPVGGLSRPIFTSSPLGRPNIASVPAYPDRLFLRTSCTHSHQCVVGNHIQANRSLDRCFSSAGVYFHVRSAYSGFYATSTYLPAESIRRGTGRHFSSFSGSSLKAGMIFLHGDKYCEVISNRQVKQGRGSASIQVEYVELSSKKQMTLNLPIGAKVDKIDVDRQSALVQYLDEDTREIVVSDQNYEDTRIPAGLVGDGAKLLEPGDELQVFYHDRTIVKVGLPNNVQSKLK</sequence>
<dbReference type="Gene3D" id="2.40.50.140">
    <property type="entry name" value="Nucleic acid-binding proteins"/>
    <property type="match status" value="1"/>
</dbReference>
<dbReference type="PANTHER" id="PTHR30053:SF14">
    <property type="entry name" value="TRANSLATION ELONGATION FACTOR KOW-LIKE DOMAIN-CONTAINING PROTEIN"/>
    <property type="match status" value="1"/>
</dbReference>
<dbReference type="GO" id="GO:0003746">
    <property type="term" value="F:translation elongation factor activity"/>
    <property type="evidence" value="ECO:0007669"/>
    <property type="project" value="UniProtKB-KW"/>
</dbReference>
<dbReference type="InterPro" id="IPR012340">
    <property type="entry name" value="NA-bd_OB-fold"/>
</dbReference>
<evidence type="ECO:0000256" key="1">
    <source>
        <dbReference type="ARBA" id="ARBA00009479"/>
    </source>
</evidence>
<dbReference type="SMART" id="SM01185">
    <property type="entry name" value="EFP"/>
    <property type="match status" value="1"/>
</dbReference>
<comment type="similarity">
    <text evidence="1">Belongs to the elongation factor P family.</text>
</comment>
<name>A0A2H6KAJ2_9APIC</name>
<dbReference type="EMBL" id="BDSA01000002">
    <property type="protein sequence ID" value="GBE60014.1"/>
    <property type="molecule type" value="Genomic_DNA"/>
</dbReference>
<dbReference type="InterPro" id="IPR008991">
    <property type="entry name" value="Translation_prot_SH3-like_sf"/>
</dbReference>
<dbReference type="Gene3D" id="2.30.30.30">
    <property type="match status" value="1"/>
</dbReference>
<dbReference type="Pfam" id="PF01132">
    <property type="entry name" value="EFP"/>
    <property type="match status" value="1"/>
</dbReference>
<accession>A0A2H6KAJ2</accession>
<dbReference type="SUPFAM" id="SSF50104">
    <property type="entry name" value="Translation proteins SH3-like domain"/>
    <property type="match status" value="1"/>
</dbReference>
<evidence type="ECO:0000313" key="4">
    <source>
        <dbReference type="Proteomes" id="UP000236319"/>
    </source>
</evidence>
<dbReference type="InterPro" id="IPR013185">
    <property type="entry name" value="Transl_elong_KOW-like"/>
</dbReference>
<keyword evidence="3" id="KW-0251">Elongation factor</keyword>
<dbReference type="RefSeq" id="XP_028866257.1">
    <property type="nucleotide sequence ID" value="XM_029010424.1"/>
</dbReference>
<gene>
    <name evidence="3" type="ORF">BOVATA_015070</name>
</gene>
<dbReference type="AlphaFoldDB" id="A0A2H6KAJ2"/>
<comment type="caution">
    <text evidence="3">The sequence shown here is derived from an EMBL/GenBank/DDBJ whole genome shotgun (WGS) entry which is preliminary data.</text>
</comment>
<organism evidence="3 4">
    <name type="scientific">Babesia ovata</name>
    <dbReference type="NCBI Taxonomy" id="189622"/>
    <lineage>
        <taxon>Eukaryota</taxon>
        <taxon>Sar</taxon>
        <taxon>Alveolata</taxon>
        <taxon>Apicomplexa</taxon>
        <taxon>Aconoidasida</taxon>
        <taxon>Piroplasmida</taxon>
        <taxon>Babesiidae</taxon>
        <taxon>Babesia</taxon>
    </lineage>
</organism>
<dbReference type="Pfam" id="PF08207">
    <property type="entry name" value="EFP_N"/>
    <property type="match status" value="1"/>
</dbReference>
<dbReference type="GO" id="GO:0005737">
    <property type="term" value="C:cytoplasm"/>
    <property type="evidence" value="ECO:0007669"/>
    <property type="project" value="TreeGrafter"/>
</dbReference>
<protein>
    <submittedName>
        <fullName evidence="3">Elongation factor</fullName>
    </submittedName>
</protein>
<proteinExistence type="inferred from homology"/>
<dbReference type="GeneID" id="39873784"/>
<keyword evidence="4" id="KW-1185">Reference proteome</keyword>
<evidence type="ECO:0000259" key="2">
    <source>
        <dbReference type="SMART" id="SM01185"/>
    </source>
</evidence>
<dbReference type="InterPro" id="IPR020599">
    <property type="entry name" value="Transl_elong_fac_P/YeiP"/>
</dbReference>